<organism evidence="3 4">
    <name type="scientific">Acanthamoeba castellanii (strain ATCC 30010 / Neff)</name>
    <dbReference type="NCBI Taxonomy" id="1257118"/>
    <lineage>
        <taxon>Eukaryota</taxon>
        <taxon>Amoebozoa</taxon>
        <taxon>Discosea</taxon>
        <taxon>Longamoebia</taxon>
        <taxon>Centramoebida</taxon>
        <taxon>Acanthamoebidae</taxon>
        <taxon>Acanthamoeba</taxon>
    </lineage>
</organism>
<dbReference type="VEuPathDB" id="AmoebaDB:ACA1_379100"/>
<feature type="signal peptide" evidence="2">
    <location>
        <begin position="1"/>
        <end position="19"/>
    </location>
</feature>
<feature type="chain" id="PRO_5003990534" evidence="2">
    <location>
        <begin position="20"/>
        <end position="249"/>
    </location>
</feature>
<name>L8GRE6_ACACF</name>
<dbReference type="RefSeq" id="XP_004337742.1">
    <property type="nucleotide sequence ID" value="XM_004337694.1"/>
</dbReference>
<dbReference type="EMBL" id="KB008025">
    <property type="protein sequence ID" value="ELR15729.1"/>
    <property type="molecule type" value="Genomic_DNA"/>
</dbReference>
<gene>
    <name evidence="3" type="ORF">ACA1_379100</name>
</gene>
<evidence type="ECO:0000256" key="2">
    <source>
        <dbReference type="SAM" id="SignalP"/>
    </source>
</evidence>
<keyword evidence="2" id="KW-0732">Signal</keyword>
<accession>L8GRE6</accession>
<protein>
    <submittedName>
        <fullName evidence="3">Uncharacterized protein</fullName>
    </submittedName>
</protein>
<dbReference type="AlphaFoldDB" id="L8GRE6"/>
<dbReference type="Proteomes" id="UP000011083">
    <property type="component" value="Unassembled WGS sequence"/>
</dbReference>
<evidence type="ECO:0000256" key="1">
    <source>
        <dbReference type="SAM" id="MobiDB-lite"/>
    </source>
</evidence>
<feature type="region of interest" description="Disordered" evidence="1">
    <location>
        <begin position="145"/>
        <end position="172"/>
    </location>
</feature>
<feature type="compositionally biased region" description="Basic and acidic residues" evidence="1">
    <location>
        <begin position="145"/>
        <end position="160"/>
    </location>
</feature>
<evidence type="ECO:0000313" key="3">
    <source>
        <dbReference type="EMBL" id="ELR15729.1"/>
    </source>
</evidence>
<proteinExistence type="predicted"/>
<dbReference type="KEGG" id="acan:ACA1_379100"/>
<sequence length="249" mass="27744">MVGLRHFLLLLVALASCLAAVVASAAGGDAGRPRWHELLESAIAVDTSDETVVKAALYAVDRVSEAYAKVMGSPHYIARVAAEPYFVLESIQRAFLRKPGGKYCLELVLNNPVATSNLGAVQYLTDRLRATPELGPLFTRWRTERRQEETRLNNEGKDEPYNPLQPLTRRDSANADMLPRHLRAFFMGLDPIQDANQPVLLGATPEVHRVVVSIDPLDGEFEVQFHQRVSHTHERQQDDAGDRTVELLL</sequence>
<reference evidence="3 4" key="1">
    <citation type="journal article" date="2013" name="Genome Biol.">
        <title>Genome of Acanthamoeba castellanii highlights extensive lateral gene transfer and early evolution of tyrosine kinase signaling.</title>
        <authorList>
            <person name="Clarke M."/>
            <person name="Lohan A.J."/>
            <person name="Liu B."/>
            <person name="Lagkouvardos I."/>
            <person name="Roy S."/>
            <person name="Zafar N."/>
            <person name="Bertelli C."/>
            <person name="Schilde C."/>
            <person name="Kianianmomeni A."/>
            <person name="Burglin T.R."/>
            <person name="Frech C."/>
            <person name="Turcotte B."/>
            <person name="Kopec K.O."/>
            <person name="Synnott J.M."/>
            <person name="Choo C."/>
            <person name="Paponov I."/>
            <person name="Finkler A."/>
            <person name="Soon Heng Tan C."/>
            <person name="Hutchins A.P."/>
            <person name="Weinmeier T."/>
            <person name="Rattei T."/>
            <person name="Chu J.S."/>
            <person name="Gimenez G."/>
            <person name="Irimia M."/>
            <person name="Rigden D.J."/>
            <person name="Fitzpatrick D.A."/>
            <person name="Lorenzo-Morales J."/>
            <person name="Bateman A."/>
            <person name="Chiu C.H."/>
            <person name="Tang P."/>
            <person name="Hegemann P."/>
            <person name="Fromm H."/>
            <person name="Raoult D."/>
            <person name="Greub G."/>
            <person name="Miranda-Saavedra D."/>
            <person name="Chen N."/>
            <person name="Nash P."/>
            <person name="Ginger M.L."/>
            <person name="Horn M."/>
            <person name="Schaap P."/>
            <person name="Caler L."/>
            <person name="Loftus B."/>
        </authorList>
    </citation>
    <scope>NUCLEOTIDE SEQUENCE [LARGE SCALE GENOMIC DNA]</scope>
    <source>
        <strain evidence="3 4">Neff</strain>
    </source>
</reference>
<feature type="compositionally biased region" description="Basic and acidic residues" evidence="1">
    <location>
        <begin position="231"/>
        <end position="249"/>
    </location>
</feature>
<keyword evidence="4" id="KW-1185">Reference proteome</keyword>
<evidence type="ECO:0000313" key="4">
    <source>
        <dbReference type="Proteomes" id="UP000011083"/>
    </source>
</evidence>
<dbReference type="GeneID" id="14916402"/>
<dbReference type="PROSITE" id="PS51257">
    <property type="entry name" value="PROKAR_LIPOPROTEIN"/>
    <property type="match status" value="1"/>
</dbReference>
<feature type="region of interest" description="Disordered" evidence="1">
    <location>
        <begin position="229"/>
        <end position="249"/>
    </location>
</feature>